<feature type="transmembrane region" description="Helical" evidence="16">
    <location>
        <begin position="118"/>
        <end position="140"/>
    </location>
</feature>
<accession>B4SAH8</accession>
<evidence type="ECO:0000256" key="14">
    <source>
        <dbReference type="ARBA" id="ARBA00032361"/>
    </source>
</evidence>
<dbReference type="Gene3D" id="1.20.120.1760">
    <property type="match status" value="1"/>
</dbReference>
<evidence type="ECO:0000313" key="17">
    <source>
        <dbReference type="EMBL" id="ACF43864.1"/>
    </source>
</evidence>
<dbReference type="GO" id="GO:0012505">
    <property type="term" value="C:endomembrane system"/>
    <property type="evidence" value="ECO:0007669"/>
    <property type="project" value="UniProtKB-SubCell"/>
</dbReference>
<dbReference type="PROSITE" id="PS00379">
    <property type="entry name" value="CDP_ALCOHOL_P_TRANSF"/>
    <property type="match status" value="1"/>
</dbReference>
<evidence type="ECO:0000256" key="8">
    <source>
        <dbReference type="ARBA" id="ARBA00022692"/>
    </source>
</evidence>
<dbReference type="InterPro" id="IPR050324">
    <property type="entry name" value="CDP-alcohol_PTase-I"/>
</dbReference>
<dbReference type="AlphaFoldDB" id="B4SAH8"/>
<feature type="transmembrane region" description="Helical" evidence="16">
    <location>
        <begin position="60"/>
        <end position="80"/>
    </location>
</feature>
<evidence type="ECO:0000313" key="18">
    <source>
        <dbReference type="Proteomes" id="UP000002724"/>
    </source>
</evidence>
<dbReference type="InterPro" id="IPR043130">
    <property type="entry name" value="CDP-OH_PTrfase_TM_dom"/>
</dbReference>
<comment type="catalytic activity">
    <reaction evidence="1">
        <text>a CDP-1,2-diacyl-sn-glycerol + L-serine = a 1,2-diacyl-sn-glycero-3-phospho-L-serine + CMP + H(+)</text>
        <dbReference type="Rhea" id="RHEA:16913"/>
        <dbReference type="ChEBI" id="CHEBI:15378"/>
        <dbReference type="ChEBI" id="CHEBI:33384"/>
        <dbReference type="ChEBI" id="CHEBI:57262"/>
        <dbReference type="ChEBI" id="CHEBI:58332"/>
        <dbReference type="ChEBI" id="CHEBI:60377"/>
        <dbReference type="EC" id="2.7.8.8"/>
    </reaction>
</comment>
<dbReference type="GO" id="GO:0008654">
    <property type="term" value="P:phospholipid biosynthetic process"/>
    <property type="evidence" value="ECO:0007669"/>
    <property type="project" value="UniProtKB-KW"/>
</dbReference>
<comment type="similarity">
    <text evidence="3 15">Belongs to the CDP-alcohol phosphatidyltransferase class-I family.</text>
</comment>
<evidence type="ECO:0000256" key="9">
    <source>
        <dbReference type="ARBA" id="ARBA00022989"/>
    </source>
</evidence>
<dbReference type="EC" id="2.7.8.8" evidence="4"/>
<dbReference type="Proteomes" id="UP000002724">
    <property type="component" value="Chromosome"/>
</dbReference>
<evidence type="ECO:0000256" key="10">
    <source>
        <dbReference type="ARBA" id="ARBA00023098"/>
    </source>
</evidence>
<comment type="subcellular location">
    <subcellularLocation>
        <location evidence="2">Endomembrane system</location>
        <topology evidence="2">Multi-pass membrane protein</topology>
    </subcellularLocation>
</comment>
<dbReference type="eggNOG" id="COG1183">
    <property type="taxonomic scope" value="Bacteria"/>
</dbReference>
<keyword evidence="10" id="KW-0443">Lipid metabolism</keyword>
<sequence>MDDAGKKRYQKRYPPFLKNSSRDRSPLFPIVSRSFVPSVFTVMNMLSGYIAIVMSGEGSFVAACWFIILAAFFDTLDGFVARITNGTSDFGVELDSLSDLVSFGAAPAYLVYKFGLEGLPGITGICVSSLLMIGSGLRLARFNITMIGYNKDSFSGLPTPAQALTIAGFVLWMSGDPIFPPSLMQSFLVGLSAALALLMVSKVNYDALPKPTAESFRQKPVQMALYIVALFCVLLFHSKAFFLAMLLYILLGIARSLTLLWRRQWQT</sequence>
<evidence type="ECO:0000256" key="5">
    <source>
        <dbReference type="ARBA" id="ARBA00017171"/>
    </source>
</evidence>
<reference evidence="17 18" key="1">
    <citation type="submission" date="2008-06" db="EMBL/GenBank/DDBJ databases">
        <title>Complete sequence of Pelodictyon phaeoclathratiforme BU-1.</title>
        <authorList>
            <consortium name="US DOE Joint Genome Institute"/>
            <person name="Lucas S."/>
            <person name="Copeland A."/>
            <person name="Lapidus A."/>
            <person name="Glavina del Rio T."/>
            <person name="Dalin E."/>
            <person name="Tice H."/>
            <person name="Bruce D."/>
            <person name="Goodwin L."/>
            <person name="Pitluck S."/>
            <person name="Schmutz J."/>
            <person name="Larimer F."/>
            <person name="Land M."/>
            <person name="Hauser L."/>
            <person name="Kyrpides N."/>
            <person name="Mikhailova N."/>
            <person name="Liu Z."/>
            <person name="Li T."/>
            <person name="Zhao F."/>
            <person name="Overmann J."/>
            <person name="Bryant D.A."/>
            <person name="Richardson P."/>
        </authorList>
    </citation>
    <scope>NUCLEOTIDE SEQUENCE [LARGE SCALE GENOMIC DNA]</scope>
    <source>
        <strain evidence="18">DSM 5477 / BU-1</strain>
    </source>
</reference>
<evidence type="ECO:0000256" key="7">
    <source>
        <dbReference type="ARBA" id="ARBA00022679"/>
    </source>
</evidence>
<dbReference type="PANTHER" id="PTHR14269">
    <property type="entry name" value="CDP-DIACYLGLYCEROL--GLYCEROL-3-PHOSPHATE 3-PHOSPHATIDYLTRANSFERASE-RELATED"/>
    <property type="match status" value="1"/>
</dbReference>
<evidence type="ECO:0000256" key="2">
    <source>
        <dbReference type="ARBA" id="ARBA00004127"/>
    </source>
</evidence>
<gene>
    <name evidence="17" type="ordered locus">Ppha_1627</name>
</gene>
<evidence type="ECO:0000256" key="16">
    <source>
        <dbReference type="SAM" id="Phobius"/>
    </source>
</evidence>
<dbReference type="STRING" id="324925.Ppha_1627"/>
<dbReference type="GO" id="GO:0003882">
    <property type="term" value="F:CDP-diacylglycerol-serine O-phosphatidyltransferase activity"/>
    <property type="evidence" value="ECO:0007669"/>
    <property type="project" value="UniProtKB-EC"/>
</dbReference>
<evidence type="ECO:0000256" key="3">
    <source>
        <dbReference type="ARBA" id="ARBA00010441"/>
    </source>
</evidence>
<keyword evidence="8 16" id="KW-0812">Transmembrane</keyword>
<evidence type="ECO:0000256" key="11">
    <source>
        <dbReference type="ARBA" id="ARBA00023136"/>
    </source>
</evidence>
<evidence type="ECO:0000256" key="4">
    <source>
        <dbReference type="ARBA" id="ARBA00013174"/>
    </source>
</evidence>
<evidence type="ECO:0000256" key="6">
    <source>
        <dbReference type="ARBA" id="ARBA00022516"/>
    </source>
</evidence>
<dbReference type="InterPro" id="IPR004533">
    <property type="entry name" value="CDP-diaglyc--ser_O-PTrfase"/>
</dbReference>
<dbReference type="HOGENOM" id="CLU_049944_3_0_10"/>
<dbReference type="NCBIfam" id="TIGR00473">
    <property type="entry name" value="pssA"/>
    <property type="match status" value="1"/>
</dbReference>
<keyword evidence="7 15" id="KW-0808">Transferase</keyword>
<name>B4SAH8_PELPB</name>
<feature type="transmembrane region" description="Helical" evidence="16">
    <location>
        <begin position="152"/>
        <end position="172"/>
    </location>
</feature>
<dbReference type="RefSeq" id="WP_012508351.1">
    <property type="nucleotide sequence ID" value="NC_011060.1"/>
</dbReference>
<protein>
    <recommendedName>
        <fullName evidence="5">CDP-diacylglycerol--serine O-phosphatidyltransferase</fullName>
        <ecNumber evidence="4">2.7.8.8</ecNumber>
    </recommendedName>
    <alternativeName>
        <fullName evidence="14">Phosphatidylserine synthase</fullName>
    </alternativeName>
</protein>
<evidence type="ECO:0000256" key="13">
    <source>
        <dbReference type="ARBA" id="ARBA00023264"/>
    </source>
</evidence>
<keyword evidence="12" id="KW-0594">Phospholipid biosynthesis</keyword>
<dbReference type="InterPro" id="IPR048254">
    <property type="entry name" value="CDP_ALCOHOL_P_TRANSF_CS"/>
</dbReference>
<dbReference type="KEGG" id="pph:Ppha_1627"/>
<dbReference type="GO" id="GO:0016020">
    <property type="term" value="C:membrane"/>
    <property type="evidence" value="ECO:0007669"/>
    <property type="project" value="InterPro"/>
</dbReference>
<evidence type="ECO:0000256" key="1">
    <source>
        <dbReference type="ARBA" id="ARBA00000287"/>
    </source>
</evidence>
<organism evidence="17 18">
    <name type="scientific">Pelodictyon phaeoclathratiforme (strain DSM 5477 / BU-1)</name>
    <dbReference type="NCBI Taxonomy" id="324925"/>
    <lineage>
        <taxon>Bacteria</taxon>
        <taxon>Pseudomonadati</taxon>
        <taxon>Chlorobiota</taxon>
        <taxon>Chlorobiia</taxon>
        <taxon>Chlorobiales</taxon>
        <taxon>Chlorobiaceae</taxon>
        <taxon>Chlorobium/Pelodictyon group</taxon>
        <taxon>Pelodictyon</taxon>
    </lineage>
</organism>
<keyword evidence="9 16" id="KW-1133">Transmembrane helix</keyword>
<evidence type="ECO:0000256" key="15">
    <source>
        <dbReference type="RuleBase" id="RU003750"/>
    </source>
</evidence>
<keyword evidence="11 16" id="KW-0472">Membrane</keyword>
<feature type="transmembrane region" description="Helical" evidence="16">
    <location>
        <begin position="178"/>
        <end position="200"/>
    </location>
</feature>
<evidence type="ECO:0000256" key="12">
    <source>
        <dbReference type="ARBA" id="ARBA00023209"/>
    </source>
</evidence>
<proteinExistence type="inferred from homology"/>
<dbReference type="PANTHER" id="PTHR14269:SF61">
    <property type="entry name" value="CDP-DIACYLGLYCEROL--SERINE O-PHOSPHATIDYLTRANSFERASE"/>
    <property type="match status" value="1"/>
</dbReference>
<dbReference type="EMBL" id="CP001110">
    <property type="protein sequence ID" value="ACF43864.1"/>
    <property type="molecule type" value="Genomic_DNA"/>
</dbReference>
<keyword evidence="13" id="KW-1208">Phospholipid metabolism</keyword>
<keyword evidence="6" id="KW-0444">Lipid biosynthesis</keyword>
<keyword evidence="18" id="KW-1185">Reference proteome</keyword>
<dbReference type="OrthoDB" id="9777147at2"/>
<dbReference type="Pfam" id="PF01066">
    <property type="entry name" value="CDP-OH_P_transf"/>
    <property type="match status" value="1"/>
</dbReference>
<dbReference type="InterPro" id="IPR000462">
    <property type="entry name" value="CDP-OH_P_trans"/>
</dbReference>